<gene>
    <name evidence="10" type="ORF">DES48_102487</name>
</gene>
<dbReference type="InterPro" id="IPR011712">
    <property type="entry name" value="Sig_transdc_His_kin_sub3_dim/P"/>
</dbReference>
<dbReference type="GO" id="GO:0016020">
    <property type="term" value="C:membrane"/>
    <property type="evidence" value="ECO:0007669"/>
    <property type="project" value="InterPro"/>
</dbReference>
<sequence length="375" mass="43792">MLEDKNLDKIINEMVDTVENSKDEIYSISESAREEYQNLSEQLKYLKQEVTDNIESSEQLEVKEKLSRQRLAEVSNNFNKFTEEQIKEVYEQTHKLQSELKMLHQREKILRQKRDDIERRLKSLEKTIEKASSLVSKVSVVLNYLNEDFRQIGELIQDANEKQAFGLKIIEAQEEERRRLSREIHDGPAQMLANILLRSELIDKTFKQRGREEALIEMKSVRSMVRSSLYEVRRIIYDLRPMALDDLGLVPTIKKYVENMAEYNQMNITFTPLSLWDRLDAKYEVALFRLIQEAVQNAIKHAEASKIDVKLEKSSNTILVIIKDDGKGFDVKQRKENSFGLIGMKERLEMLNGSIDIHSKVGQGTRIEIQVPLLE</sequence>
<evidence type="ECO:0000256" key="4">
    <source>
        <dbReference type="ARBA" id="ARBA00022777"/>
    </source>
</evidence>
<organism evidence="10 11">
    <name type="scientific">Paraliobacillus ryukyuensis</name>
    <dbReference type="NCBI Taxonomy" id="200904"/>
    <lineage>
        <taxon>Bacteria</taxon>
        <taxon>Bacillati</taxon>
        <taxon>Bacillota</taxon>
        <taxon>Bacilli</taxon>
        <taxon>Bacillales</taxon>
        <taxon>Bacillaceae</taxon>
        <taxon>Paraliobacillus</taxon>
    </lineage>
</organism>
<dbReference type="Pfam" id="PF02518">
    <property type="entry name" value="HATPase_c"/>
    <property type="match status" value="1"/>
</dbReference>
<proteinExistence type="predicted"/>
<keyword evidence="11" id="KW-1185">Reference proteome</keyword>
<name>A0A366EH10_9BACI</name>
<dbReference type="PROSITE" id="PS50109">
    <property type="entry name" value="HIS_KIN"/>
    <property type="match status" value="1"/>
</dbReference>
<evidence type="ECO:0000259" key="9">
    <source>
        <dbReference type="PROSITE" id="PS50109"/>
    </source>
</evidence>
<comment type="caution">
    <text evidence="10">The sequence shown here is derived from an EMBL/GenBank/DDBJ whole genome shotgun (WGS) entry which is preliminary data.</text>
</comment>
<dbReference type="PIRSF" id="PIRSF003169">
    <property type="entry name" value="STHK_DegS"/>
    <property type="match status" value="1"/>
</dbReference>
<keyword evidence="5 7" id="KW-0067">ATP-binding</keyword>
<dbReference type="EC" id="3.1.3.-" evidence="7"/>
<dbReference type="GO" id="GO:0005524">
    <property type="term" value="F:ATP binding"/>
    <property type="evidence" value="ECO:0007669"/>
    <property type="project" value="UniProtKB-UniRule"/>
</dbReference>
<dbReference type="InterPro" id="IPR050482">
    <property type="entry name" value="Sensor_HK_TwoCompSys"/>
</dbReference>
<dbReference type="EMBL" id="QNRI01000002">
    <property type="protein sequence ID" value="RBP00719.1"/>
    <property type="molecule type" value="Genomic_DNA"/>
</dbReference>
<evidence type="ECO:0000256" key="1">
    <source>
        <dbReference type="ARBA" id="ARBA00000085"/>
    </source>
</evidence>
<keyword evidence="7" id="KW-0378">Hydrolase</keyword>
<dbReference type="AlphaFoldDB" id="A0A366EH10"/>
<feature type="coiled-coil region" evidence="8">
    <location>
        <begin position="79"/>
        <end position="134"/>
    </location>
</feature>
<dbReference type="OrthoDB" id="9781904at2"/>
<evidence type="ECO:0000256" key="7">
    <source>
        <dbReference type="PIRNR" id="PIRNR003169"/>
    </source>
</evidence>
<evidence type="ECO:0000313" key="10">
    <source>
        <dbReference type="EMBL" id="RBP00719.1"/>
    </source>
</evidence>
<comment type="catalytic activity">
    <reaction evidence="1 7">
        <text>ATP + protein L-histidine = ADP + protein N-phospho-L-histidine.</text>
        <dbReference type="EC" id="2.7.13.3"/>
    </reaction>
</comment>
<evidence type="ECO:0000256" key="3">
    <source>
        <dbReference type="ARBA" id="ARBA00022741"/>
    </source>
</evidence>
<dbReference type="InterPro" id="IPR016381">
    <property type="entry name" value="Sig_transdc_His_kinase_DegS"/>
</dbReference>
<dbReference type="EC" id="2.7.13.3" evidence="7"/>
<accession>A0A366EH10</accession>
<dbReference type="GO" id="GO:0000155">
    <property type="term" value="F:phosphorelay sensor kinase activity"/>
    <property type="evidence" value="ECO:0007669"/>
    <property type="project" value="UniProtKB-UniRule"/>
</dbReference>
<evidence type="ECO:0000256" key="6">
    <source>
        <dbReference type="ARBA" id="ARBA00023012"/>
    </source>
</evidence>
<dbReference type="SUPFAM" id="SSF55874">
    <property type="entry name" value="ATPase domain of HSP90 chaperone/DNA topoisomerase II/histidine kinase"/>
    <property type="match status" value="1"/>
</dbReference>
<dbReference type="GO" id="GO:0046983">
    <property type="term" value="F:protein dimerization activity"/>
    <property type="evidence" value="ECO:0007669"/>
    <property type="project" value="InterPro"/>
</dbReference>
<comment type="subcellular location">
    <subcellularLocation>
        <location evidence="7">Cytoplasm</location>
    </subcellularLocation>
</comment>
<dbReference type="PANTHER" id="PTHR24421">
    <property type="entry name" value="NITRATE/NITRITE SENSOR PROTEIN NARX-RELATED"/>
    <property type="match status" value="1"/>
</dbReference>
<dbReference type="SMART" id="SM00387">
    <property type="entry name" value="HATPase_c"/>
    <property type="match status" value="1"/>
</dbReference>
<dbReference type="Gene3D" id="3.30.565.10">
    <property type="entry name" value="Histidine kinase-like ATPase, C-terminal domain"/>
    <property type="match status" value="1"/>
</dbReference>
<dbReference type="RefSeq" id="WP_113867588.1">
    <property type="nucleotide sequence ID" value="NZ_BAABQN010000002.1"/>
</dbReference>
<dbReference type="Gene3D" id="1.20.5.1930">
    <property type="match status" value="1"/>
</dbReference>
<evidence type="ECO:0000256" key="8">
    <source>
        <dbReference type="SAM" id="Coils"/>
    </source>
</evidence>
<protein>
    <recommendedName>
        <fullName evidence="7">Signal transduction histidine-protein kinase/phosphatase DegS</fullName>
        <ecNumber evidence="7">2.7.13.3</ecNumber>
        <ecNumber evidence="7">3.1.3.-</ecNumber>
    </recommendedName>
</protein>
<dbReference type="InterPro" id="IPR003594">
    <property type="entry name" value="HATPase_dom"/>
</dbReference>
<keyword evidence="6 7" id="KW-0902">Two-component regulatory system</keyword>
<dbReference type="GO" id="GO:0005737">
    <property type="term" value="C:cytoplasm"/>
    <property type="evidence" value="ECO:0007669"/>
    <property type="project" value="UniProtKB-SubCell"/>
</dbReference>
<keyword evidence="4 7" id="KW-0418">Kinase</keyword>
<dbReference type="Proteomes" id="UP000252254">
    <property type="component" value="Unassembled WGS sequence"/>
</dbReference>
<keyword evidence="7" id="KW-0904">Protein phosphatase</keyword>
<keyword evidence="7" id="KW-0963">Cytoplasm</keyword>
<reference evidence="10 11" key="1">
    <citation type="submission" date="2018-06" db="EMBL/GenBank/DDBJ databases">
        <title>Genomic Encyclopedia of Type Strains, Phase IV (KMG-IV): sequencing the most valuable type-strain genomes for metagenomic binning, comparative biology and taxonomic classification.</title>
        <authorList>
            <person name="Goeker M."/>
        </authorList>
    </citation>
    <scope>NUCLEOTIDE SEQUENCE [LARGE SCALE GENOMIC DNA]</scope>
    <source>
        <strain evidence="10 11">DSM 15140</strain>
    </source>
</reference>
<comment type="function">
    <text evidence="7">Member of the two-component regulatory system DegS/DegU, which plays an important role in the transition growth phase.</text>
</comment>
<feature type="domain" description="Histidine kinase" evidence="9">
    <location>
        <begin position="179"/>
        <end position="375"/>
    </location>
</feature>
<dbReference type="InterPro" id="IPR036890">
    <property type="entry name" value="HATPase_C_sf"/>
</dbReference>
<dbReference type="STRING" id="200904.GCA_900168775_00746"/>
<dbReference type="Pfam" id="PF07730">
    <property type="entry name" value="HisKA_3"/>
    <property type="match status" value="1"/>
</dbReference>
<keyword evidence="3 7" id="KW-0547">Nucleotide-binding</keyword>
<keyword evidence="8" id="KW-0175">Coiled coil</keyword>
<dbReference type="PANTHER" id="PTHR24421:SF55">
    <property type="entry name" value="SENSOR HISTIDINE KINASE YDFH"/>
    <property type="match status" value="1"/>
</dbReference>
<dbReference type="Pfam" id="PF05384">
    <property type="entry name" value="DegS"/>
    <property type="match status" value="1"/>
</dbReference>
<dbReference type="GO" id="GO:0004721">
    <property type="term" value="F:phosphoprotein phosphatase activity"/>
    <property type="evidence" value="ECO:0007669"/>
    <property type="project" value="UniProtKB-UniRule"/>
</dbReference>
<dbReference type="InterPro" id="IPR005467">
    <property type="entry name" value="His_kinase_dom"/>
</dbReference>
<evidence type="ECO:0000256" key="2">
    <source>
        <dbReference type="ARBA" id="ARBA00022679"/>
    </source>
</evidence>
<keyword evidence="2 7" id="KW-0808">Transferase</keyword>
<evidence type="ECO:0000256" key="5">
    <source>
        <dbReference type="ARBA" id="ARBA00022840"/>
    </source>
</evidence>
<evidence type="ECO:0000313" key="11">
    <source>
        <dbReference type="Proteomes" id="UP000252254"/>
    </source>
</evidence>
<dbReference type="CDD" id="cd16917">
    <property type="entry name" value="HATPase_UhpB-NarQ-NarX-like"/>
    <property type="match status" value="1"/>
</dbReference>
<dbReference type="InterPro" id="IPR008595">
    <property type="entry name" value="DegS"/>
</dbReference>